<keyword evidence="3" id="KW-1185">Reference proteome</keyword>
<organism evidence="2 3">
    <name type="scientific">Phocaeicola barnesiae</name>
    <dbReference type="NCBI Taxonomy" id="376804"/>
    <lineage>
        <taxon>Bacteria</taxon>
        <taxon>Pseudomonadati</taxon>
        <taxon>Bacteroidota</taxon>
        <taxon>Bacteroidia</taxon>
        <taxon>Bacteroidales</taxon>
        <taxon>Bacteroidaceae</taxon>
        <taxon>Phocaeicola</taxon>
    </lineage>
</organism>
<accession>A0AAW5N4F0</accession>
<dbReference type="Proteomes" id="UP001204579">
    <property type="component" value="Unassembled WGS sequence"/>
</dbReference>
<dbReference type="Pfam" id="PF16585">
    <property type="entry name" value="Lipocalin_8"/>
    <property type="match status" value="1"/>
</dbReference>
<dbReference type="InterPro" id="IPR024311">
    <property type="entry name" value="Lipocalin-like"/>
</dbReference>
<proteinExistence type="predicted"/>
<feature type="domain" description="Lipocalin-like" evidence="1">
    <location>
        <begin position="18"/>
        <end position="151"/>
    </location>
</feature>
<dbReference type="Gene3D" id="2.40.128.280">
    <property type="match status" value="1"/>
</dbReference>
<dbReference type="AlphaFoldDB" id="A0AAW5N4F0"/>
<gene>
    <name evidence="2" type="ORF">NW209_02510</name>
</gene>
<protein>
    <submittedName>
        <fullName evidence="2">Lipocalin-like domain-containing protein</fullName>
    </submittedName>
</protein>
<comment type="caution">
    <text evidence="2">The sequence shown here is derived from an EMBL/GenBank/DDBJ whole genome shotgun (WGS) entry which is preliminary data.</text>
</comment>
<reference evidence="2 3" key="1">
    <citation type="submission" date="2022-08" db="EMBL/GenBank/DDBJ databases">
        <authorList>
            <person name="Zeman M."/>
            <person name="Kubasova T."/>
        </authorList>
    </citation>
    <scope>NUCLEOTIDE SEQUENCE [LARGE SCALE GENOMIC DNA]</scope>
    <source>
        <strain evidence="2 3">ET62</strain>
    </source>
</reference>
<name>A0AAW5N4F0_9BACT</name>
<evidence type="ECO:0000313" key="2">
    <source>
        <dbReference type="EMBL" id="MCR8872902.1"/>
    </source>
</evidence>
<sequence length="151" mass="17114">MKKLYLTYLTGITLLVMLLSGCKKAPIDSQIQGFWILQQFTTLEDGEVHPCERLYYSIGKSVTEISERQGPNGYGHYVGLTEFREDNTVLVVKDFKPKNSAAGDTGEKAPVEKLRPFGINNQEETVFEILHCNGKTMTLESDYARLKLEKF</sequence>
<dbReference type="RefSeq" id="WP_258335309.1">
    <property type="nucleotide sequence ID" value="NZ_JANRHJ010000002.1"/>
</dbReference>
<evidence type="ECO:0000313" key="3">
    <source>
        <dbReference type="Proteomes" id="UP001204579"/>
    </source>
</evidence>
<evidence type="ECO:0000259" key="1">
    <source>
        <dbReference type="Pfam" id="PF16585"/>
    </source>
</evidence>
<dbReference type="PROSITE" id="PS51257">
    <property type="entry name" value="PROKAR_LIPOPROTEIN"/>
    <property type="match status" value="1"/>
</dbReference>
<dbReference type="EMBL" id="JANRHJ010000002">
    <property type="protein sequence ID" value="MCR8872902.1"/>
    <property type="molecule type" value="Genomic_DNA"/>
</dbReference>